<dbReference type="EMBL" id="BAAFGZ010000420">
    <property type="protein sequence ID" value="GAB0138463.1"/>
    <property type="molecule type" value="Genomic_DNA"/>
</dbReference>
<comment type="caution">
    <text evidence="5">The sequence shown here is derived from an EMBL/GenBank/DDBJ whole genome shotgun (WGS) entry which is preliminary data.</text>
</comment>
<organism evidence="5 6">
    <name type="scientific">Epichloe bromicola</name>
    <dbReference type="NCBI Taxonomy" id="79588"/>
    <lineage>
        <taxon>Eukaryota</taxon>
        <taxon>Fungi</taxon>
        <taxon>Dikarya</taxon>
        <taxon>Ascomycota</taxon>
        <taxon>Pezizomycotina</taxon>
        <taxon>Sordariomycetes</taxon>
        <taxon>Hypocreomycetidae</taxon>
        <taxon>Hypocreales</taxon>
        <taxon>Clavicipitaceae</taxon>
        <taxon>Epichloe</taxon>
    </lineage>
</organism>
<dbReference type="SUPFAM" id="SSF47616">
    <property type="entry name" value="GST C-terminal domain-like"/>
    <property type="match status" value="1"/>
</dbReference>
<evidence type="ECO:0000259" key="4">
    <source>
        <dbReference type="PROSITE" id="PS50405"/>
    </source>
</evidence>
<dbReference type="Gene3D" id="3.40.30.10">
    <property type="entry name" value="Glutaredoxin"/>
    <property type="match status" value="1"/>
</dbReference>
<evidence type="ECO:0000256" key="1">
    <source>
        <dbReference type="ARBA" id="ARBA00007409"/>
    </source>
</evidence>
<dbReference type="PANTHER" id="PTHR44051:SF3">
    <property type="entry name" value="TRANSCRIPTIONAL REGULATOR URE2"/>
    <property type="match status" value="1"/>
</dbReference>
<dbReference type="PROSITE" id="PS50404">
    <property type="entry name" value="GST_NTER"/>
    <property type="match status" value="1"/>
</dbReference>
<feature type="domain" description="GST C-terminal" evidence="4">
    <location>
        <begin position="91"/>
        <end position="218"/>
    </location>
</feature>
<sequence>MSLKPMTLYSHPGGPNPWKVAIILDELRLPYHNKFLDFQTVKAEPFISLNPNGRVPGLEDPNTGISLWESGAIIDYIIEQYDTAHKLQYTSVPEKYQTRVWEHFQMSGQGPYFGQFIWFSKYHPEKFQSAVDRYANEVKRVTGVIDAHLKKQKTDYLVGDKVTYADLMFVPWAVMMAGFDSVDLSEFKTYGAWLKRLMDRPVVAKILKDREEAMAADK</sequence>
<dbReference type="InterPro" id="IPR036282">
    <property type="entry name" value="Glutathione-S-Trfase_C_sf"/>
</dbReference>
<accession>A0ABQ0CYD7</accession>
<proteinExistence type="inferred from homology"/>
<dbReference type="CDD" id="cd03048">
    <property type="entry name" value="GST_N_Ure2p_like"/>
    <property type="match status" value="1"/>
</dbReference>
<gene>
    <name evidence="5" type="primary">g6698</name>
    <name evidence="5" type="ORF">EsDP_00006698</name>
</gene>
<dbReference type="Proteomes" id="UP001562357">
    <property type="component" value="Unassembled WGS sequence"/>
</dbReference>
<dbReference type="InterPro" id="IPR004046">
    <property type="entry name" value="GST_C"/>
</dbReference>
<dbReference type="Gene3D" id="1.20.1050.10">
    <property type="match status" value="1"/>
</dbReference>
<dbReference type="InterPro" id="IPR004045">
    <property type="entry name" value="Glutathione_S-Trfase_N"/>
</dbReference>
<dbReference type="SUPFAM" id="SSF52833">
    <property type="entry name" value="Thioredoxin-like"/>
    <property type="match status" value="1"/>
</dbReference>
<keyword evidence="6" id="KW-1185">Reference proteome</keyword>
<dbReference type="InterPro" id="IPR036249">
    <property type="entry name" value="Thioredoxin-like_sf"/>
</dbReference>
<dbReference type="SFLD" id="SFLDG01151">
    <property type="entry name" value="Main.2:_Nu-like"/>
    <property type="match status" value="1"/>
</dbReference>
<comment type="similarity">
    <text evidence="1 2">Belongs to the GST superfamily.</text>
</comment>
<dbReference type="PROSITE" id="PS50405">
    <property type="entry name" value="GST_CTER"/>
    <property type="match status" value="1"/>
</dbReference>
<evidence type="ECO:0008006" key="7">
    <source>
        <dbReference type="Google" id="ProtNLM"/>
    </source>
</evidence>
<dbReference type="Pfam" id="PF00043">
    <property type="entry name" value="GST_C"/>
    <property type="match status" value="1"/>
</dbReference>
<dbReference type="PANTHER" id="PTHR44051">
    <property type="entry name" value="GLUTATHIONE S-TRANSFERASE-RELATED"/>
    <property type="match status" value="1"/>
</dbReference>
<evidence type="ECO:0000313" key="6">
    <source>
        <dbReference type="Proteomes" id="UP001562357"/>
    </source>
</evidence>
<evidence type="ECO:0000313" key="5">
    <source>
        <dbReference type="EMBL" id="GAB0138463.1"/>
    </source>
</evidence>
<protein>
    <recommendedName>
        <fullName evidence="7">Glutathione S-transferase</fullName>
    </recommendedName>
</protein>
<evidence type="ECO:0000256" key="2">
    <source>
        <dbReference type="RuleBase" id="RU003494"/>
    </source>
</evidence>
<feature type="domain" description="GST N-terminal" evidence="3">
    <location>
        <begin position="4"/>
        <end position="85"/>
    </location>
</feature>
<dbReference type="SFLD" id="SFLDG00358">
    <property type="entry name" value="Main_(cytGST)"/>
    <property type="match status" value="1"/>
</dbReference>
<evidence type="ECO:0000259" key="3">
    <source>
        <dbReference type="PROSITE" id="PS50404"/>
    </source>
</evidence>
<dbReference type="Pfam" id="PF02798">
    <property type="entry name" value="GST_N"/>
    <property type="match status" value="1"/>
</dbReference>
<dbReference type="InterPro" id="IPR010987">
    <property type="entry name" value="Glutathione-S-Trfase_C-like"/>
</dbReference>
<name>A0ABQ0CYD7_9HYPO</name>
<dbReference type="SFLD" id="SFLDS00019">
    <property type="entry name" value="Glutathione_Transferase_(cytos"/>
    <property type="match status" value="1"/>
</dbReference>
<reference evidence="6" key="1">
    <citation type="submission" date="2024-06" db="EMBL/GenBank/DDBJ databases">
        <title>Draft Genome Sequences of Epichloe bromicola Strains Isolated from Elymus ciliaris.</title>
        <authorList>
            <consortium name="Epichloe bromicola genome sequencing consortium"/>
            <person name="Miura A."/>
            <person name="Imano S."/>
            <person name="Ashida A."/>
            <person name="Sato I."/>
            <person name="Chiba S."/>
            <person name="Tanaka A."/>
            <person name="Camagna M."/>
            <person name="Takemoto D."/>
        </authorList>
    </citation>
    <scope>NUCLEOTIDE SEQUENCE [LARGE SCALE GENOMIC DNA]</scope>
    <source>
        <strain evidence="6">DP</strain>
    </source>
</reference>
<dbReference type="InterPro" id="IPR040079">
    <property type="entry name" value="Glutathione_S-Trfase"/>
</dbReference>